<evidence type="ECO:0000313" key="3">
    <source>
        <dbReference type="Proteomes" id="UP000192408"/>
    </source>
</evidence>
<reference evidence="3" key="1">
    <citation type="submission" date="2017-04" db="EMBL/GenBank/DDBJ databases">
        <authorList>
            <person name="Varghese N."/>
            <person name="Submissions S."/>
        </authorList>
    </citation>
    <scope>NUCLEOTIDE SEQUENCE [LARGE SCALE GENOMIC DNA]</scope>
    <source>
        <strain evidence="3">DSM 23072</strain>
    </source>
</reference>
<dbReference type="AlphaFoldDB" id="A0A1W1UWQ6"/>
<organism evidence="2 3">
    <name type="scientific">Pasteurella testudinis DSM 23072</name>
    <dbReference type="NCBI Taxonomy" id="1122938"/>
    <lineage>
        <taxon>Bacteria</taxon>
        <taxon>Pseudomonadati</taxon>
        <taxon>Pseudomonadota</taxon>
        <taxon>Gammaproteobacteria</taxon>
        <taxon>Pasteurellales</taxon>
        <taxon>Pasteurellaceae</taxon>
        <taxon>Pasteurella</taxon>
    </lineage>
</organism>
<evidence type="ECO:0000256" key="1">
    <source>
        <dbReference type="SAM" id="SignalP"/>
    </source>
</evidence>
<evidence type="ECO:0000313" key="2">
    <source>
        <dbReference type="EMBL" id="SMB85523.1"/>
    </source>
</evidence>
<protein>
    <recommendedName>
        <fullName evidence="4">Peptidase MA superfamily protein</fullName>
    </recommendedName>
</protein>
<proteinExistence type="predicted"/>
<sequence length="340" mass="38193">MTQLKYWLAMMLIAFPMVLQADSRFAASSAEQQSAGVCIALNTKPAAPLTTVAAETAPFRYVVQVGKGQTAAETRLVSETQLEDIQRQLAVADALYQQVLGLSAPLSMPRYAKAHYIQVSIQASERRFGLAYDEVTTTRQEGSAGCHINMLVSNQVYANRNGTPAHELFHLYQNSYMMFKQAWLSEGLARWSESLLATGVGVGADDPLPQNREELESVMAQSYPAAKMWIRLFRLLDDRGEFSVAEDIAKKIYTDNSVIVKDKRAYGTAFIRPLFEALAAQSAAVSRRQGWQEYGWAEREQKNPAHNRDIWLALKRAIHNYLLPEQQTVELKQFLQIELP</sequence>
<feature type="signal peptide" evidence="1">
    <location>
        <begin position="1"/>
        <end position="21"/>
    </location>
</feature>
<dbReference type="RefSeq" id="WP_084257176.1">
    <property type="nucleotide sequence ID" value="NZ_FWWV01000020.1"/>
</dbReference>
<gene>
    <name evidence="2" type="ORF">SAMN05660772_02506</name>
</gene>
<name>A0A1W1UWQ6_9PAST</name>
<evidence type="ECO:0008006" key="4">
    <source>
        <dbReference type="Google" id="ProtNLM"/>
    </source>
</evidence>
<dbReference type="Proteomes" id="UP000192408">
    <property type="component" value="Unassembled WGS sequence"/>
</dbReference>
<dbReference type="EMBL" id="FWWV01000020">
    <property type="protein sequence ID" value="SMB85523.1"/>
    <property type="molecule type" value="Genomic_DNA"/>
</dbReference>
<feature type="chain" id="PRO_5012144937" description="Peptidase MA superfamily protein" evidence="1">
    <location>
        <begin position="22"/>
        <end position="340"/>
    </location>
</feature>
<keyword evidence="3" id="KW-1185">Reference proteome</keyword>
<keyword evidence="1" id="KW-0732">Signal</keyword>
<accession>A0A1W1UWQ6</accession>
<dbReference type="STRING" id="1122938.SAMN05660772_02506"/>